<dbReference type="Gene3D" id="2.115.10.20">
    <property type="entry name" value="Glycosyl hydrolase domain, family 43"/>
    <property type="match status" value="2"/>
</dbReference>
<dbReference type="AlphaFoldDB" id="A0A381P565"/>
<feature type="non-terminal residue" evidence="1">
    <location>
        <position position="1"/>
    </location>
</feature>
<organism evidence="1">
    <name type="scientific">marine metagenome</name>
    <dbReference type="NCBI Taxonomy" id="408172"/>
    <lineage>
        <taxon>unclassified sequences</taxon>
        <taxon>metagenomes</taxon>
        <taxon>ecological metagenomes</taxon>
    </lineage>
</organism>
<gene>
    <name evidence="1" type="ORF">METZ01_LOCUS14293</name>
</gene>
<sequence>VIRDRRDVESSSSRGHVSILTGQVTVRSGKGSKLILNDLRAAGELRVQLTDLDGTLIPGFTFDDCVPFRADESTIEVEWLAAANKTERKPGLVDLSRLDGRTVCIQILADEHNPKCHCATVISGEPLPLRIGPGPHLFVDDVFVAKSENLAYTTTHPERCDTPLIEGAANRNNQIVSRDRIAPGAVMHDTETSLFRMWNWKAGNSVRSELVHRTSNNPSCWPERSETVFCFDGFGSKLIDSSPYCDDELRRFKFAYFNYEPPMGTCVAFSPDGIEWEPYEANPVLPFYPIGDPQWANGVGDITDPFWDPINRQYAAFVKMPSASAQEFGVQSRTVKQGLGIRLTALTTSTDFMHWTRPRRVFIPDELDEGVTEFYGAEVLPRKNILIAFVRILRDDVAAEPGGPIEGIGYTTIATSRDGKSWQRHRDVFLDRGSMAGAFDRAFAWIYATLEWQDRVYLYYAAYNEGHKTGQRSIGLASLPRDRFVGLESRGSMEGHLVTPLLIHTGQQMDSLWVNVNARGGELRVQVRDARNRVIDGLSFDDSKAVISDSLAHQVEYPTDLRALQGLPFRLEFALRDATLFSFSLGGSHSER</sequence>
<proteinExistence type="predicted"/>
<reference evidence="1" key="1">
    <citation type="submission" date="2018-05" db="EMBL/GenBank/DDBJ databases">
        <authorList>
            <person name="Lanie J.A."/>
            <person name="Ng W.-L."/>
            <person name="Kazmierczak K.M."/>
            <person name="Andrzejewski T.M."/>
            <person name="Davidsen T.M."/>
            <person name="Wayne K.J."/>
            <person name="Tettelin H."/>
            <person name="Glass J.I."/>
            <person name="Rusch D."/>
            <person name="Podicherti R."/>
            <person name="Tsui H.-C.T."/>
            <person name="Winkler M.E."/>
        </authorList>
    </citation>
    <scope>NUCLEOTIDE SEQUENCE</scope>
</reference>
<evidence type="ECO:0000313" key="1">
    <source>
        <dbReference type="EMBL" id="SUZ61439.1"/>
    </source>
</evidence>
<protein>
    <recommendedName>
        <fullName evidence="2">Glycosyl hydrolase family 32 N-terminal domain-containing protein</fullName>
    </recommendedName>
</protein>
<dbReference type="SUPFAM" id="SSF75005">
    <property type="entry name" value="Arabinanase/levansucrase/invertase"/>
    <property type="match status" value="1"/>
</dbReference>
<name>A0A381P565_9ZZZZ</name>
<dbReference type="EMBL" id="UINC01000803">
    <property type="protein sequence ID" value="SUZ61439.1"/>
    <property type="molecule type" value="Genomic_DNA"/>
</dbReference>
<accession>A0A381P565</accession>
<dbReference type="InterPro" id="IPR023296">
    <property type="entry name" value="Glyco_hydro_beta-prop_sf"/>
</dbReference>
<evidence type="ECO:0008006" key="2">
    <source>
        <dbReference type="Google" id="ProtNLM"/>
    </source>
</evidence>